<sequence>MAKDTIIIRNTIEYKKYDYAELVQEVGKELTSELCFEDRMCIAYALFDTGFAPAWSTNFADELIAGYGEDTYGFKYELLVIREEADKWGIVPWAEVKEMIAHKERNQ</sequence>
<dbReference type="EMBL" id="PQ015379">
    <property type="protein sequence ID" value="XDJ15388.1"/>
    <property type="molecule type" value="Genomic_DNA"/>
</dbReference>
<evidence type="ECO:0000313" key="1">
    <source>
        <dbReference type="EMBL" id="XDJ15388.1"/>
    </source>
</evidence>
<proteinExistence type="predicted"/>
<reference evidence="1" key="1">
    <citation type="submission" date="2024-07" db="EMBL/GenBank/DDBJ databases">
        <authorList>
            <person name="Bringhurst R.M."/>
            <person name="Homer T.E."/>
        </authorList>
    </citation>
    <scope>NUCLEOTIDE SEQUENCE</scope>
</reference>
<name>A0AB39CEC4_9VIRU</name>
<organism evidence="1">
    <name type="scientific">Pseudomonas phage HRDY3</name>
    <dbReference type="NCBI Taxonomy" id="3236930"/>
    <lineage>
        <taxon>Viruses</taxon>
    </lineage>
</organism>
<accession>A0AB39CEC4</accession>
<protein>
    <submittedName>
        <fullName evidence="1">Uncharacterized protein</fullName>
    </submittedName>
</protein>